<accession>L9YEK5</accession>
<dbReference type="AlphaFoldDB" id="L9YEK5"/>
<comment type="caution">
    <text evidence="2">The sequence shown here is derived from an EMBL/GenBank/DDBJ whole genome shotgun (WGS) entry which is preliminary data.</text>
</comment>
<dbReference type="Proteomes" id="UP000011593">
    <property type="component" value="Unassembled WGS sequence"/>
</dbReference>
<keyword evidence="3" id="KW-1185">Reference proteome</keyword>
<proteinExistence type="predicted"/>
<evidence type="ECO:0000313" key="3">
    <source>
        <dbReference type="Proteomes" id="UP000011593"/>
    </source>
</evidence>
<reference evidence="2 3" key="1">
    <citation type="journal article" date="2014" name="PLoS Genet.">
        <title>Phylogenetically driven sequencing of extremely halophilic archaea reveals strategies for static and dynamic osmo-response.</title>
        <authorList>
            <person name="Becker E.A."/>
            <person name="Seitzer P.M."/>
            <person name="Tritt A."/>
            <person name="Larsen D."/>
            <person name="Krusor M."/>
            <person name="Yao A.I."/>
            <person name="Wu D."/>
            <person name="Madern D."/>
            <person name="Eisen J.A."/>
            <person name="Darling A.E."/>
            <person name="Facciotti M.T."/>
        </authorList>
    </citation>
    <scope>NUCLEOTIDE SEQUENCE [LARGE SCALE GENOMIC DNA]</scope>
    <source>
        <strain evidence="2 3">DSM 15624</strain>
    </source>
</reference>
<name>L9YEK5_NATP1</name>
<evidence type="ECO:0000313" key="2">
    <source>
        <dbReference type="EMBL" id="ELY72520.1"/>
    </source>
</evidence>
<dbReference type="EMBL" id="AOIE01000089">
    <property type="protein sequence ID" value="ELY72520.1"/>
    <property type="molecule type" value="Genomic_DNA"/>
</dbReference>
<sequence>MNTLLDLSKNRLAINQKRQRKNGLEYTERGVLLMEDADIPDEGAATGQTDSGTGEAVAGLLTPP</sequence>
<dbReference type="Pfam" id="PF26032">
    <property type="entry name" value="DUF8008"/>
    <property type="match status" value="1"/>
</dbReference>
<organism evidence="2 3">
    <name type="scientific">Natrinema pellirubrum (strain DSM 15624 / CIP 106293 / JCM 10476 / NCIMB 786 / 157)</name>
    <dbReference type="NCBI Taxonomy" id="797303"/>
    <lineage>
        <taxon>Archaea</taxon>
        <taxon>Methanobacteriati</taxon>
        <taxon>Methanobacteriota</taxon>
        <taxon>Stenosarchaea group</taxon>
        <taxon>Halobacteria</taxon>
        <taxon>Halobacteriales</taxon>
        <taxon>Natrialbaceae</taxon>
        <taxon>Natrinema</taxon>
    </lineage>
</organism>
<dbReference type="PATRIC" id="fig|797303.5.peg.3001"/>
<dbReference type="InterPro" id="IPR058321">
    <property type="entry name" value="DUF8008"/>
</dbReference>
<feature type="region of interest" description="Disordered" evidence="1">
    <location>
        <begin position="41"/>
        <end position="64"/>
    </location>
</feature>
<gene>
    <name evidence="2" type="ORF">C488_14992</name>
</gene>
<protein>
    <submittedName>
        <fullName evidence="2">Uncharacterized protein</fullName>
    </submittedName>
</protein>
<evidence type="ECO:0000256" key="1">
    <source>
        <dbReference type="SAM" id="MobiDB-lite"/>
    </source>
</evidence>